<protein>
    <submittedName>
        <fullName evidence="1">Uncharacterized protein</fullName>
    </submittedName>
</protein>
<accession>A0ACB7GFP2</accession>
<evidence type="ECO:0000313" key="2">
    <source>
        <dbReference type="Proteomes" id="UP000091857"/>
    </source>
</evidence>
<dbReference type="Proteomes" id="UP000091857">
    <property type="component" value="Chromosome 14"/>
</dbReference>
<name>A0ACB7GFP2_MANES</name>
<organism evidence="1 2">
    <name type="scientific">Manihot esculenta</name>
    <name type="common">Cassava</name>
    <name type="synonym">Jatropha manihot</name>
    <dbReference type="NCBI Taxonomy" id="3983"/>
    <lineage>
        <taxon>Eukaryota</taxon>
        <taxon>Viridiplantae</taxon>
        <taxon>Streptophyta</taxon>
        <taxon>Embryophyta</taxon>
        <taxon>Tracheophyta</taxon>
        <taxon>Spermatophyta</taxon>
        <taxon>Magnoliopsida</taxon>
        <taxon>eudicotyledons</taxon>
        <taxon>Gunneridae</taxon>
        <taxon>Pentapetalae</taxon>
        <taxon>rosids</taxon>
        <taxon>fabids</taxon>
        <taxon>Malpighiales</taxon>
        <taxon>Euphorbiaceae</taxon>
        <taxon>Crotonoideae</taxon>
        <taxon>Manihoteae</taxon>
        <taxon>Manihot</taxon>
    </lineage>
</organism>
<dbReference type="EMBL" id="CM004400">
    <property type="protein sequence ID" value="KAG8638821.1"/>
    <property type="molecule type" value="Genomic_DNA"/>
</dbReference>
<reference evidence="2" key="1">
    <citation type="journal article" date="2016" name="Nat. Biotechnol.">
        <title>Sequencing wild and cultivated cassava and related species reveals extensive interspecific hybridization and genetic diversity.</title>
        <authorList>
            <person name="Bredeson J.V."/>
            <person name="Lyons J.B."/>
            <person name="Prochnik S.E."/>
            <person name="Wu G.A."/>
            <person name="Ha C.M."/>
            <person name="Edsinger-Gonzales E."/>
            <person name="Grimwood J."/>
            <person name="Schmutz J."/>
            <person name="Rabbi I.Y."/>
            <person name="Egesi C."/>
            <person name="Nauluvula P."/>
            <person name="Lebot V."/>
            <person name="Ndunguru J."/>
            <person name="Mkamilo G."/>
            <person name="Bart R.S."/>
            <person name="Setter T.L."/>
            <person name="Gleadow R.M."/>
            <person name="Kulakow P."/>
            <person name="Ferguson M.E."/>
            <person name="Rounsley S."/>
            <person name="Rokhsar D.S."/>
        </authorList>
    </citation>
    <scope>NUCLEOTIDE SEQUENCE [LARGE SCALE GENOMIC DNA]</scope>
    <source>
        <strain evidence="2">cv. AM560-2</strain>
    </source>
</reference>
<proteinExistence type="predicted"/>
<sequence length="83" mass="9222">MTNGSSKGWPLDGSSWSDSQRCDWDVKEYTALDFCGLLGPYAYLFVVFDVSCFSFLYVISICIVLVAFASRRSFTSTVLLPIG</sequence>
<gene>
    <name evidence="1" type="ORF">MANES_14G067066v8</name>
</gene>
<keyword evidence="2" id="KW-1185">Reference proteome</keyword>
<evidence type="ECO:0000313" key="1">
    <source>
        <dbReference type="EMBL" id="KAG8638821.1"/>
    </source>
</evidence>
<comment type="caution">
    <text evidence="1">The sequence shown here is derived from an EMBL/GenBank/DDBJ whole genome shotgun (WGS) entry which is preliminary data.</text>
</comment>